<feature type="region of interest" description="Disordered" evidence="1">
    <location>
        <begin position="152"/>
        <end position="175"/>
    </location>
</feature>
<accession>A0A6J5LUU9</accession>
<dbReference type="InterPro" id="IPR022595">
    <property type="entry name" value="Enc34_ssDNA-bd"/>
</dbReference>
<proteinExistence type="predicted"/>
<dbReference type="SUPFAM" id="SSF50249">
    <property type="entry name" value="Nucleic acid-binding proteins"/>
    <property type="match status" value="1"/>
</dbReference>
<dbReference type="Gene3D" id="2.40.50.140">
    <property type="entry name" value="Nucleic acid-binding proteins"/>
    <property type="match status" value="1"/>
</dbReference>
<protein>
    <recommendedName>
        <fullName evidence="3">DUF2815 family protein</fullName>
    </recommendedName>
</protein>
<dbReference type="InterPro" id="IPR012340">
    <property type="entry name" value="NA-bd_OB-fold"/>
</dbReference>
<evidence type="ECO:0000256" key="1">
    <source>
        <dbReference type="SAM" id="MobiDB-lite"/>
    </source>
</evidence>
<feature type="compositionally biased region" description="Acidic residues" evidence="1">
    <location>
        <begin position="158"/>
        <end position="175"/>
    </location>
</feature>
<organism evidence="2">
    <name type="scientific">uncultured Caudovirales phage</name>
    <dbReference type="NCBI Taxonomy" id="2100421"/>
    <lineage>
        <taxon>Viruses</taxon>
        <taxon>Duplodnaviria</taxon>
        <taxon>Heunggongvirae</taxon>
        <taxon>Uroviricota</taxon>
        <taxon>Caudoviricetes</taxon>
        <taxon>Peduoviridae</taxon>
        <taxon>Maltschvirus</taxon>
        <taxon>Maltschvirus maltsch</taxon>
    </lineage>
</organism>
<name>A0A6J5LUU9_9CAUD</name>
<reference evidence="2" key="1">
    <citation type="submission" date="2020-04" db="EMBL/GenBank/DDBJ databases">
        <authorList>
            <person name="Chiriac C."/>
            <person name="Salcher M."/>
            <person name="Ghai R."/>
            <person name="Kavagutti S V."/>
        </authorList>
    </citation>
    <scope>NUCLEOTIDE SEQUENCE</scope>
</reference>
<gene>
    <name evidence="2" type="ORF">UFOVP317_47</name>
</gene>
<dbReference type="EMBL" id="LR796339">
    <property type="protein sequence ID" value="CAB4137562.1"/>
    <property type="molecule type" value="Genomic_DNA"/>
</dbReference>
<dbReference type="Pfam" id="PF10991">
    <property type="entry name" value="Enc34_ssDNA-bd"/>
    <property type="match status" value="1"/>
</dbReference>
<evidence type="ECO:0008006" key="3">
    <source>
        <dbReference type="Google" id="ProtNLM"/>
    </source>
</evidence>
<evidence type="ECO:0000313" key="2">
    <source>
        <dbReference type="EMBL" id="CAB4137562.1"/>
    </source>
</evidence>
<sequence>MKIKIQNARLSFPSLFRKASFNGVETKYEATLLLNKQDHAEVIASIQKAIKEKVTVDLKGAKLGADKLCLRDGDDVEYDGYAGHMSLKASNKKRPTVIGRDKAPVTEDDNIIYGGCYVNAIIELWAQNNEYGKRVNANLLGVQFARDGEPFASGETVGADDFDDLSDDLDDDRPF</sequence>